<dbReference type="CDD" id="cd16936">
    <property type="entry name" value="HATPase_RsbW-like"/>
    <property type="match status" value="1"/>
</dbReference>
<dbReference type="OrthoDB" id="4284922at2"/>
<keyword evidence="1" id="KW-0418">Kinase</keyword>
<dbReference type="Gene3D" id="3.30.565.10">
    <property type="entry name" value="Histidine kinase-like ATPase, C-terminal domain"/>
    <property type="match status" value="1"/>
</dbReference>
<evidence type="ECO:0000256" key="1">
    <source>
        <dbReference type="ARBA" id="ARBA00022527"/>
    </source>
</evidence>
<dbReference type="GO" id="GO:0005524">
    <property type="term" value="F:ATP binding"/>
    <property type="evidence" value="ECO:0007669"/>
    <property type="project" value="UniProtKB-KW"/>
</dbReference>
<keyword evidence="3" id="KW-0547">Nucleotide-binding</keyword>
<proteinExistence type="predicted"/>
<dbReference type="InterPro" id="IPR003594">
    <property type="entry name" value="HATPase_dom"/>
</dbReference>
<comment type="caution">
    <text evidence="3">The sequence shown here is derived from an EMBL/GenBank/DDBJ whole genome shotgun (WGS) entry which is preliminary data.</text>
</comment>
<dbReference type="Pfam" id="PF13581">
    <property type="entry name" value="HATPase_c_2"/>
    <property type="match status" value="1"/>
</dbReference>
<reference evidence="3" key="1">
    <citation type="submission" date="2021-01" db="EMBL/GenBank/DDBJ databases">
        <title>Whole genome shotgun sequence of Planobispora rosea NBRC 15558.</title>
        <authorList>
            <person name="Komaki H."/>
            <person name="Tamura T."/>
        </authorList>
    </citation>
    <scope>NUCLEOTIDE SEQUENCE</scope>
    <source>
        <strain evidence="3">NBRC 15558</strain>
    </source>
</reference>
<evidence type="ECO:0000259" key="2">
    <source>
        <dbReference type="Pfam" id="PF13581"/>
    </source>
</evidence>
<protein>
    <submittedName>
        <fullName evidence="3">ATP-binding protein</fullName>
    </submittedName>
</protein>
<organism evidence="3 4">
    <name type="scientific">Planobispora rosea</name>
    <dbReference type="NCBI Taxonomy" id="35762"/>
    <lineage>
        <taxon>Bacteria</taxon>
        <taxon>Bacillati</taxon>
        <taxon>Actinomycetota</taxon>
        <taxon>Actinomycetes</taxon>
        <taxon>Streptosporangiales</taxon>
        <taxon>Streptosporangiaceae</taxon>
        <taxon>Planobispora</taxon>
    </lineage>
</organism>
<keyword evidence="3" id="KW-0067">ATP-binding</keyword>
<dbReference type="GO" id="GO:0004674">
    <property type="term" value="F:protein serine/threonine kinase activity"/>
    <property type="evidence" value="ECO:0007669"/>
    <property type="project" value="UniProtKB-KW"/>
</dbReference>
<dbReference type="Proteomes" id="UP000655044">
    <property type="component" value="Unassembled WGS sequence"/>
</dbReference>
<keyword evidence="1" id="KW-0723">Serine/threonine-protein kinase</keyword>
<evidence type="ECO:0000313" key="4">
    <source>
        <dbReference type="Proteomes" id="UP000655044"/>
    </source>
</evidence>
<sequence>MVTGQQIVPPRSTVTLRGVPESVAVARRRARELLGEGHPASEDVILLVSEVVTNSVVHSGSADGGRVAMTLAVEAGTVTVEVCDAGSADSAPRVRFAPDEEGGRGMFLVDLLAARWGVRQDGSCGPRTVWFQIAF</sequence>
<dbReference type="PANTHER" id="PTHR35526">
    <property type="entry name" value="ANTI-SIGMA-F FACTOR RSBW-RELATED"/>
    <property type="match status" value="1"/>
</dbReference>
<keyword evidence="4" id="KW-1185">Reference proteome</keyword>
<dbReference type="InterPro" id="IPR036890">
    <property type="entry name" value="HATPase_C_sf"/>
</dbReference>
<feature type="domain" description="Histidine kinase/HSP90-like ATPase" evidence="2">
    <location>
        <begin position="20"/>
        <end position="120"/>
    </location>
</feature>
<dbReference type="EMBL" id="BOOI01000013">
    <property type="protein sequence ID" value="GIH83338.1"/>
    <property type="molecule type" value="Genomic_DNA"/>
</dbReference>
<dbReference type="AlphaFoldDB" id="A0A8J3S4C9"/>
<accession>A0A8J3S4C9</accession>
<dbReference type="PANTHER" id="PTHR35526:SF3">
    <property type="entry name" value="ANTI-SIGMA-F FACTOR RSBW"/>
    <property type="match status" value="1"/>
</dbReference>
<name>A0A8J3S4C9_PLARO</name>
<dbReference type="InterPro" id="IPR050267">
    <property type="entry name" value="Anti-sigma-factor_SerPK"/>
</dbReference>
<evidence type="ECO:0000313" key="3">
    <source>
        <dbReference type="EMBL" id="GIH83338.1"/>
    </source>
</evidence>
<keyword evidence="1" id="KW-0808">Transferase</keyword>
<dbReference type="SUPFAM" id="SSF55874">
    <property type="entry name" value="ATPase domain of HSP90 chaperone/DNA topoisomerase II/histidine kinase"/>
    <property type="match status" value="1"/>
</dbReference>
<gene>
    <name evidence="3" type="ORF">Pro02_17460</name>
</gene>